<dbReference type="EMBL" id="LAZR01000158">
    <property type="protein sequence ID" value="KKN85496.1"/>
    <property type="molecule type" value="Genomic_DNA"/>
</dbReference>
<comment type="caution">
    <text evidence="2">The sequence shown here is derived from an EMBL/GenBank/DDBJ whole genome shotgun (WGS) entry which is preliminary data.</text>
</comment>
<proteinExistence type="predicted"/>
<dbReference type="AlphaFoldDB" id="A0A0F9WHT3"/>
<evidence type="ECO:0000256" key="1">
    <source>
        <dbReference type="SAM" id="Phobius"/>
    </source>
</evidence>
<sequence length="74" mass="8355">MMGTENVPLKEDTKLMAAWRRLTFLPAIVALFVMGAIGVIVVIVTWIPFGAESIRGWWRDIILDPIINFIAEVK</sequence>
<keyword evidence="1" id="KW-0472">Membrane</keyword>
<gene>
    <name evidence="2" type="ORF">LCGC14_0278190</name>
</gene>
<reference evidence="2" key="1">
    <citation type="journal article" date="2015" name="Nature">
        <title>Complex archaea that bridge the gap between prokaryotes and eukaryotes.</title>
        <authorList>
            <person name="Spang A."/>
            <person name="Saw J.H."/>
            <person name="Jorgensen S.L."/>
            <person name="Zaremba-Niedzwiedzka K."/>
            <person name="Martijn J."/>
            <person name="Lind A.E."/>
            <person name="van Eijk R."/>
            <person name="Schleper C."/>
            <person name="Guy L."/>
            <person name="Ettema T.J."/>
        </authorList>
    </citation>
    <scope>NUCLEOTIDE SEQUENCE</scope>
</reference>
<keyword evidence="1" id="KW-0812">Transmembrane</keyword>
<accession>A0A0F9WHT3</accession>
<protein>
    <submittedName>
        <fullName evidence="2">Uncharacterized protein</fullName>
    </submittedName>
</protein>
<name>A0A0F9WHT3_9ZZZZ</name>
<feature type="transmembrane region" description="Helical" evidence="1">
    <location>
        <begin position="24"/>
        <end position="49"/>
    </location>
</feature>
<organism evidence="2">
    <name type="scientific">marine sediment metagenome</name>
    <dbReference type="NCBI Taxonomy" id="412755"/>
    <lineage>
        <taxon>unclassified sequences</taxon>
        <taxon>metagenomes</taxon>
        <taxon>ecological metagenomes</taxon>
    </lineage>
</organism>
<keyword evidence="1" id="KW-1133">Transmembrane helix</keyword>
<evidence type="ECO:0000313" key="2">
    <source>
        <dbReference type="EMBL" id="KKN85496.1"/>
    </source>
</evidence>